<proteinExistence type="inferred from homology"/>
<dbReference type="SUPFAM" id="SSF53187">
    <property type="entry name" value="Zn-dependent exopeptidases"/>
    <property type="match status" value="1"/>
</dbReference>
<evidence type="ECO:0000256" key="5">
    <source>
        <dbReference type="ARBA" id="ARBA00022833"/>
    </source>
</evidence>
<dbReference type="Gene3D" id="1.10.150.900">
    <property type="match status" value="1"/>
</dbReference>
<feature type="domain" description="Peptidase M20 dimerisation" evidence="6">
    <location>
        <begin position="204"/>
        <end position="336"/>
    </location>
</feature>
<dbReference type="SUPFAM" id="SSF55031">
    <property type="entry name" value="Bacterial exopeptidase dimerisation domain"/>
    <property type="match status" value="1"/>
</dbReference>
<keyword evidence="5" id="KW-0862">Zinc</keyword>
<accession>A0A9X4QTR6</accession>
<comment type="similarity">
    <text evidence="2">Belongs to the peptidase M20A family.</text>
</comment>
<dbReference type="PIRSF" id="PIRSF036696">
    <property type="entry name" value="ACY-1"/>
    <property type="match status" value="1"/>
</dbReference>
<comment type="caution">
    <text evidence="7">The sequence shown here is derived from an EMBL/GenBank/DDBJ whole genome shotgun (WGS) entry which is preliminary data.</text>
</comment>
<keyword evidence="3" id="KW-0479">Metal-binding</keyword>
<dbReference type="Gene3D" id="3.30.70.360">
    <property type="match status" value="1"/>
</dbReference>
<sequence length="440" mass="48244">MLRDGGSPQAVASIEAIGTPAWERESLALFTGLLRIDTSNPPGRELDAVEFIRERLDRLGIPNETLETAPGRANLIARLGKGSKPPLILLSHLDVVPADAEKWSYPPFEAIEADGVIYGRGALDTKQLTAMQLTAFLMLKAHEDQLDRTVYLVATADEEAGSRLGMAQVIEAYPELQSDGYVISEGGGFPLLLSGRSLILCAAGEKGVCTVRLTAEGPSGHASCPPDEQAMFRLAEALGRLANYAFPKKYTALSRNFILETGLSPDSEQVIESTYNNLMQYMLYDGLMVNDVRVGDRINVIPGRAEAMIEFRLLPGTTVREVERLMIQLLGDADAAWEIVGFEEGYESSIDGELLDLFERNCRAYGLDAKLVPFLALGRTDGRFMGPYTDGIYGFSPTLLEDHFAAVLERVHQHDERISRDSYLFGAKVLAKSLIDLCVH</sequence>
<evidence type="ECO:0000313" key="8">
    <source>
        <dbReference type="Proteomes" id="UP001153404"/>
    </source>
</evidence>
<gene>
    <name evidence="7" type="ORF">OMP40_20220</name>
</gene>
<evidence type="ECO:0000313" key="7">
    <source>
        <dbReference type="EMBL" id="MDG0811436.1"/>
    </source>
</evidence>
<evidence type="ECO:0000256" key="3">
    <source>
        <dbReference type="ARBA" id="ARBA00022723"/>
    </source>
</evidence>
<dbReference type="AlphaFoldDB" id="A0A9X4QTR6"/>
<keyword evidence="4" id="KW-0378">Hydrolase</keyword>
<comment type="cofactor">
    <cofactor evidence="1">
        <name>Zn(2+)</name>
        <dbReference type="ChEBI" id="CHEBI:29105"/>
    </cofactor>
</comment>
<dbReference type="PANTHER" id="PTHR43808">
    <property type="entry name" value="ACETYLORNITHINE DEACETYLASE"/>
    <property type="match status" value="1"/>
</dbReference>
<dbReference type="PANTHER" id="PTHR43808:SF8">
    <property type="entry name" value="PEPTIDASE M20 DIMERISATION DOMAIN-CONTAINING PROTEIN"/>
    <property type="match status" value="1"/>
</dbReference>
<keyword evidence="8" id="KW-1185">Reference proteome</keyword>
<evidence type="ECO:0000256" key="1">
    <source>
        <dbReference type="ARBA" id="ARBA00001947"/>
    </source>
</evidence>
<name>A0A9X4QTR6_9BACL</name>
<dbReference type="InterPro" id="IPR036264">
    <property type="entry name" value="Bact_exopeptidase_dim_dom"/>
</dbReference>
<dbReference type="InterPro" id="IPR050072">
    <property type="entry name" value="Peptidase_M20A"/>
</dbReference>
<dbReference type="Pfam" id="PF01546">
    <property type="entry name" value="Peptidase_M20"/>
    <property type="match status" value="1"/>
</dbReference>
<dbReference type="InterPro" id="IPR002933">
    <property type="entry name" value="Peptidase_M20"/>
</dbReference>
<dbReference type="Gene3D" id="3.40.630.10">
    <property type="entry name" value="Zn peptidases"/>
    <property type="match status" value="1"/>
</dbReference>
<dbReference type="Proteomes" id="UP001153404">
    <property type="component" value="Unassembled WGS sequence"/>
</dbReference>
<evidence type="ECO:0000256" key="2">
    <source>
        <dbReference type="ARBA" id="ARBA00006247"/>
    </source>
</evidence>
<evidence type="ECO:0000256" key="4">
    <source>
        <dbReference type="ARBA" id="ARBA00022801"/>
    </source>
</evidence>
<dbReference type="RefSeq" id="WP_277534048.1">
    <property type="nucleotide sequence ID" value="NZ_JAPDIA010000007.1"/>
</dbReference>
<protein>
    <submittedName>
        <fullName evidence="7">M20/M25/M40 family metallo-hydrolase</fullName>
    </submittedName>
</protein>
<evidence type="ECO:0000259" key="6">
    <source>
        <dbReference type="Pfam" id="PF07687"/>
    </source>
</evidence>
<dbReference type="EMBL" id="JAPDIA010000007">
    <property type="protein sequence ID" value="MDG0811436.1"/>
    <property type="molecule type" value="Genomic_DNA"/>
</dbReference>
<dbReference type="GO" id="GO:0016787">
    <property type="term" value="F:hydrolase activity"/>
    <property type="evidence" value="ECO:0007669"/>
    <property type="project" value="UniProtKB-KW"/>
</dbReference>
<dbReference type="InterPro" id="IPR011650">
    <property type="entry name" value="Peptidase_M20_dimer"/>
</dbReference>
<dbReference type="GO" id="GO:0046872">
    <property type="term" value="F:metal ion binding"/>
    <property type="evidence" value="ECO:0007669"/>
    <property type="project" value="UniProtKB-KW"/>
</dbReference>
<organism evidence="7 8">
    <name type="scientific">Cohnella rhizosphaerae</name>
    <dbReference type="NCBI Taxonomy" id="1457232"/>
    <lineage>
        <taxon>Bacteria</taxon>
        <taxon>Bacillati</taxon>
        <taxon>Bacillota</taxon>
        <taxon>Bacilli</taxon>
        <taxon>Bacillales</taxon>
        <taxon>Paenibacillaceae</taxon>
        <taxon>Cohnella</taxon>
    </lineage>
</organism>
<dbReference type="Pfam" id="PF07687">
    <property type="entry name" value="M20_dimer"/>
    <property type="match status" value="1"/>
</dbReference>
<reference evidence="7" key="1">
    <citation type="submission" date="2022-10" db="EMBL/GenBank/DDBJ databases">
        <title>Comparative genomic analysis of Cohnella hashimotonis sp. nov., isolated from the International Space Station.</title>
        <authorList>
            <person name="Simpson A."/>
            <person name="Venkateswaran K."/>
        </authorList>
    </citation>
    <scope>NUCLEOTIDE SEQUENCE</scope>
    <source>
        <strain evidence="7">DSM 28161</strain>
    </source>
</reference>